<organism evidence="2 3">
    <name type="scientific">Polychaeton citri CBS 116435</name>
    <dbReference type="NCBI Taxonomy" id="1314669"/>
    <lineage>
        <taxon>Eukaryota</taxon>
        <taxon>Fungi</taxon>
        <taxon>Dikarya</taxon>
        <taxon>Ascomycota</taxon>
        <taxon>Pezizomycotina</taxon>
        <taxon>Dothideomycetes</taxon>
        <taxon>Dothideomycetidae</taxon>
        <taxon>Capnodiales</taxon>
        <taxon>Capnodiaceae</taxon>
        <taxon>Polychaeton</taxon>
    </lineage>
</organism>
<protein>
    <recommendedName>
        <fullName evidence="4">RNI-like protein</fullName>
    </recommendedName>
</protein>
<feature type="compositionally biased region" description="Basic and acidic residues" evidence="1">
    <location>
        <begin position="32"/>
        <end position="41"/>
    </location>
</feature>
<sequence length="629" mass="69287">MPGKSNKFDYTKRGTTGPKLGAIISRDLLKKSEEVQKHSRQSDSASGFTRPRSVSATSVSANSQDFPTYVLDLKVPGKALGDEGIAAMVVGLEAAAGSSFIVLEDLDISGNGISVKVLPLLARTIELARFTLKTVNISGNELHVWDPIQMGYWEDFLRAFENCSRLRRLDFSNNLEIGPGAFEVLARLHARESPVDPIPAAGAASVHSLDDDHGKTKVSIPINPLNAPKAMHESQYLRRRCGLRSIPFISFKNVSFDDNCAIWLSYILTDHHFPSQLIDKFNATRADTHVEVYQQQQSTLAQAGFDWAGSESTLSKDGAYLLKLAARVRQHIMAEDHEDLGESSAAPASIQKSTDGALELVRTPDFGEALDDVEKARLKIQRQQISLHGARCGQIWLVTIHAIQSARLMMLLNPIRERFTGKSLFIGAPETLTGAGGAENFQMGGELGQRSAELEGIAHVVPGFNDETSQPNAAPVLTASTEYRSGNPVLPTTKTSPQPILPKLKLPSRPKYGMSGGIETLVQRFDKVIVKNNDPMRFVRYQQQMLAGKEEMYRDISLNLTHLPLHIACKIVEYTLFDWHTGVLSKGQQASAVRWGLTRATLADEMGWRKIDMSAQVLMLLRKVACLTY</sequence>
<dbReference type="AlphaFoldDB" id="A0A9P4QEM9"/>
<evidence type="ECO:0000313" key="2">
    <source>
        <dbReference type="EMBL" id="KAF2724835.1"/>
    </source>
</evidence>
<comment type="caution">
    <text evidence="2">The sequence shown here is derived from an EMBL/GenBank/DDBJ whole genome shotgun (WGS) entry which is preliminary data.</text>
</comment>
<dbReference type="Proteomes" id="UP000799441">
    <property type="component" value="Unassembled WGS sequence"/>
</dbReference>
<feature type="region of interest" description="Disordered" evidence="1">
    <location>
        <begin position="32"/>
        <end position="53"/>
    </location>
</feature>
<dbReference type="InterPro" id="IPR032675">
    <property type="entry name" value="LRR_dom_sf"/>
</dbReference>
<dbReference type="Gene3D" id="3.80.10.10">
    <property type="entry name" value="Ribonuclease Inhibitor"/>
    <property type="match status" value="1"/>
</dbReference>
<dbReference type="OrthoDB" id="9876299at2759"/>
<reference evidence="2" key="1">
    <citation type="journal article" date="2020" name="Stud. Mycol.">
        <title>101 Dothideomycetes genomes: a test case for predicting lifestyles and emergence of pathogens.</title>
        <authorList>
            <person name="Haridas S."/>
            <person name="Albert R."/>
            <person name="Binder M."/>
            <person name="Bloem J."/>
            <person name="Labutti K."/>
            <person name="Salamov A."/>
            <person name="Andreopoulos B."/>
            <person name="Baker S."/>
            <person name="Barry K."/>
            <person name="Bills G."/>
            <person name="Bluhm B."/>
            <person name="Cannon C."/>
            <person name="Castanera R."/>
            <person name="Culley D."/>
            <person name="Daum C."/>
            <person name="Ezra D."/>
            <person name="Gonzalez J."/>
            <person name="Henrissat B."/>
            <person name="Kuo A."/>
            <person name="Liang C."/>
            <person name="Lipzen A."/>
            <person name="Lutzoni F."/>
            <person name="Magnuson J."/>
            <person name="Mondo S."/>
            <person name="Nolan M."/>
            <person name="Ohm R."/>
            <person name="Pangilinan J."/>
            <person name="Park H.-J."/>
            <person name="Ramirez L."/>
            <person name="Alfaro M."/>
            <person name="Sun H."/>
            <person name="Tritt A."/>
            <person name="Yoshinaga Y."/>
            <person name="Zwiers L.-H."/>
            <person name="Turgeon B."/>
            <person name="Goodwin S."/>
            <person name="Spatafora J."/>
            <person name="Crous P."/>
            <person name="Grigoriev I."/>
        </authorList>
    </citation>
    <scope>NUCLEOTIDE SEQUENCE</scope>
    <source>
        <strain evidence="2">CBS 116435</strain>
    </source>
</reference>
<evidence type="ECO:0008006" key="4">
    <source>
        <dbReference type="Google" id="ProtNLM"/>
    </source>
</evidence>
<feature type="compositionally biased region" description="Polar residues" evidence="1">
    <location>
        <begin position="42"/>
        <end position="53"/>
    </location>
</feature>
<gene>
    <name evidence="2" type="ORF">K431DRAFT_217020</name>
</gene>
<proteinExistence type="predicted"/>
<name>A0A9P4QEM9_9PEZI</name>
<evidence type="ECO:0000313" key="3">
    <source>
        <dbReference type="Proteomes" id="UP000799441"/>
    </source>
</evidence>
<evidence type="ECO:0000256" key="1">
    <source>
        <dbReference type="SAM" id="MobiDB-lite"/>
    </source>
</evidence>
<accession>A0A9P4QEM9</accession>
<dbReference type="SUPFAM" id="SSF52047">
    <property type="entry name" value="RNI-like"/>
    <property type="match status" value="1"/>
</dbReference>
<keyword evidence="3" id="KW-1185">Reference proteome</keyword>
<dbReference type="EMBL" id="MU003770">
    <property type="protein sequence ID" value="KAF2724835.1"/>
    <property type="molecule type" value="Genomic_DNA"/>
</dbReference>